<accession>A0ABW3EB05</accession>
<dbReference type="InterPro" id="IPR038056">
    <property type="entry name" value="YjbR-like_sf"/>
</dbReference>
<comment type="caution">
    <text evidence="1">The sequence shown here is derived from an EMBL/GenBank/DDBJ whole genome shotgun (WGS) entry which is preliminary data.</text>
</comment>
<keyword evidence="1" id="KW-0238">DNA-binding</keyword>
<evidence type="ECO:0000313" key="1">
    <source>
        <dbReference type="EMBL" id="MFD0897499.1"/>
    </source>
</evidence>
<keyword evidence="2" id="KW-1185">Reference proteome</keyword>
<dbReference type="SUPFAM" id="SSF142906">
    <property type="entry name" value="YjbR-like"/>
    <property type="match status" value="1"/>
</dbReference>
<dbReference type="EMBL" id="JBHTIO010000035">
    <property type="protein sequence ID" value="MFD0897499.1"/>
    <property type="molecule type" value="Genomic_DNA"/>
</dbReference>
<dbReference type="Gene3D" id="3.90.1150.30">
    <property type="match status" value="1"/>
</dbReference>
<gene>
    <name evidence="1" type="ORF">ACFQZ7_07070</name>
</gene>
<sequence length="117" mass="13888">MDREAVLQYVTAKYNTQPEYPWRKYPHYAVLRHQHNRKWYAIIMDVKKENLDQVAGQAEDMMDLKLNPETVELLQTESGFLPAYHMNKSNWISVRISQVARDQICKLIDASYKLTEK</sequence>
<dbReference type="PANTHER" id="PTHR35145:SF1">
    <property type="entry name" value="CYTOPLASMIC PROTEIN"/>
    <property type="match status" value="1"/>
</dbReference>
<evidence type="ECO:0000313" key="2">
    <source>
        <dbReference type="Proteomes" id="UP001597104"/>
    </source>
</evidence>
<dbReference type="PANTHER" id="PTHR35145">
    <property type="entry name" value="CYTOPLASMIC PROTEIN-RELATED"/>
    <property type="match status" value="1"/>
</dbReference>
<dbReference type="InterPro" id="IPR058532">
    <property type="entry name" value="YjbR/MT2646/Rv2570-like"/>
</dbReference>
<dbReference type="Pfam" id="PF04237">
    <property type="entry name" value="YjbR"/>
    <property type="match status" value="1"/>
</dbReference>
<dbReference type="Proteomes" id="UP001597104">
    <property type="component" value="Unassembled WGS sequence"/>
</dbReference>
<protein>
    <submittedName>
        <fullName evidence="1">MmcQ/YjbR family DNA-binding protein</fullName>
    </submittedName>
</protein>
<organism evidence="1 2">
    <name type="scientific">Loigolactobacillus binensis</name>
    <dbReference type="NCBI Taxonomy" id="2559922"/>
    <lineage>
        <taxon>Bacteria</taxon>
        <taxon>Bacillati</taxon>
        <taxon>Bacillota</taxon>
        <taxon>Bacilli</taxon>
        <taxon>Lactobacillales</taxon>
        <taxon>Lactobacillaceae</taxon>
        <taxon>Loigolactobacillus</taxon>
    </lineage>
</organism>
<name>A0ABW3EB05_9LACO</name>
<dbReference type="GO" id="GO:0003677">
    <property type="term" value="F:DNA binding"/>
    <property type="evidence" value="ECO:0007669"/>
    <property type="project" value="UniProtKB-KW"/>
</dbReference>
<dbReference type="InterPro" id="IPR007351">
    <property type="entry name" value="YjbR"/>
</dbReference>
<proteinExistence type="predicted"/>
<dbReference type="RefSeq" id="WP_137638736.1">
    <property type="nucleotide sequence ID" value="NZ_BJDN01000037.1"/>
</dbReference>
<reference evidence="2" key="1">
    <citation type="journal article" date="2019" name="Int. J. Syst. Evol. Microbiol.">
        <title>The Global Catalogue of Microorganisms (GCM) 10K type strain sequencing project: providing services to taxonomists for standard genome sequencing and annotation.</title>
        <authorList>
            <consortium name="The Broad Institute Genomics Platform"/>
            <consortium name="The Broad Institute Genome Sequencing Center for Infectious Disease"/>
            <person name="Wu L."/>
            <person name="Ma J."/>
        </authorList>
    </citation>
    <scope>NUCLEOTIDE SEQUENCE [LARGE SCALE GENOMIC DNA]</scope>
    <source>
        <strain evidence="2">CCM 8925</strain>
    </source>
</reference>